<dbReference type="InterPro" id="IPR011006">
    <property type="entry name" value="CheY-like_superfamily"/>
</dbReference>
<reference evidence="6 7" key="1">
    <citation type="submission" date="2023-06" db="EMBL/GenBank/DDBJ databases">
        <title>Pelomonas sp. PFR6 16S ribosomal RNA gene Genome sequencing and assembly.</title>
        <authorList>
            <person name="Woo H."/>
        </authorList>
    </citation>
    <scope>NUCLEOTIDE SEQUENCE [LARGE SCALE GENOMIC DNA]</scope>
    <source>
        <strain evidence="6 7">PFR6</strain>
    </source>
</reference>
<dbReference type="InterPro" id="IPR039420">
    <property type="entry name" value="WalR-like"/>
</dbReference>
<evidence type="ECO:0000313" key="7">
    <source>
        <dbReference type="Proteomes" id="UP001228044"/>
    </source>
</evidence>
<gene>
    <name evidence="6" type="ORF">QWJ38_03265</name>
</gene>
<dbReference type="PROSITE" id="PS51755">
    <property type="entry name" value="OMPR_PHOB"/>
    <property type="match status" value="1"/>
</dbReference>
<dbReference type="SUPFAM" id="SSF52172">
    <property type="entry name" value="CheY-like"/>
    <property type="match status" value="1"/>
</dbReference>
<evidence type="ECO:0000256" key="3">
    <source>
        <dbReference type="ARBA" id="ARBA00023125"/>
    </source>
</evidence>
<dbReference type="PANTHER" id="PTHR48111">
    <property type="entry name" value="REGULATOR OF RPOS"/>
    <property type="match status" value="1"/>
</dbReference>
<comment type="caution">
    <text evidence="6">The sequence shown here is derived from an EMBL/GenBank/DDBJ whole genome shotgun (WGS) entry which is preliminary data.</text>
</comment>
<feature type="domain" description="OmpR/PhoB-type" evidence="5">
    <location>
        <begin position="127"/>
        <end position="227"/>
    </location>
</feature>
<dbReference type="EMBL" id="JAUHHC010000001">
    <property type="protein sequence ID" value="MDN3919294.1"/>
    <property type="molecule type" value="Genomic_DNA"/>
</dbReference>
<dbReference type="CDD" id="cd00383">
    <property type="entry name" value="trans_reg_C"/>
    <property type="match status" value="1"/>
</dbReference>
<evidence type="ECO:0000259" key="5">
    <source>
        <dbReference type="PROSITE" id="PS51755"/>
    </source>
</evidence>
<dbReference type="InterPro" id="IPR016032">
    <property type="entry name" value="Sig_transdc_resp-reg_C-effctor"/>
</dbReference>
<protein>
    <submittedName>
        <fullName evidence="6">Winged helix-turn-helix domain-containing protein</fullName>
    </submittedName>
</protein>
<evidence type="ECO:0000256" key="1">
    <source>
        <dbReference type="ARBA" id="ARBA00022553"/>
    </source>
</evidence>
<name>A0ABT8DQS9_9BURK</name>
<dbReference type="SMART" id="SM00862">
    <property type="entry name" value="Trans_reg_C"/>
    <property type="match status" value="1"/>
</dbReference>
<keyword evidence="2" id="KW-0902">Two-component regulatory system</keyword>
<evidence type="ECO:0000256" key="4">
    <source>
        <dbReference type="PROSITE-ProRule" id="PRU01091"/>
    </source>
</evidence>
<organism evidence="6 7">
    <name type="scientific">Roseateles violae</name>
    <dbReference type="NCBI Taxonomy" id="3058042"/>
    <lineage>
        <taxon>Bacteria</taxon>
        <taxon>Pseudomonadati</taxon>
        <taxon>Pseudomonadota</taxon>
        <taxon>Betaproteobacteria</taxon>
        <taxon>Burkholderiales</taxon>
        <taxon>Sphaerotilaceae</taxon>
        <taxon>Roseateles</taxon>
    </lineage>
</organism>
<dbReference type="RefSeq" id="WP_290357598.1">
    <property type="nucleotide sequence ID" value="NZ_JAUHHC010000001.1"/>
</dbReference>
<keyword evidence="3 4" id="KW-0238">DNA-binding</keyword>
<dbReference type="InterPro" id="IPR001867">
    <property type="entry name" value="OmpR/PhoB-type_DNA-bd"/>
</dbReference>
<evidence type="ECO:0000313" key="6">
    <source>
        <dbReference type="EMBL" id="MDN3919294.1"/>
    </source>
</evidence>
<keyword evidence="1" id="KW-0597">Phosphoprotein</keyword>
<keyword evidence="7" id="KW-1185">Reference proteome</keyword>
<accession>A0ABT8DQS9</accession>
<dbReference type="Pfam" id="PF00486">
    <property type="entry name" value="Trans_reg_C"/>
    <property type="match status" value="1"/>
</dbReference>
<feature type="DNA-binding region" description="OmpR/PhoB-type" evidence="4">
    <location>
        <begin position="127"/>
        <end position="227"/>
    </location>
</feature>
<dbReference type="Gene3D" id="1.10.10.10">
    <property type="entry name" value="Winged helix-like DNA-binding domain superfamily/Winged helix DNA-binding domain"/>
    <property type="match status" value="1"/>
</dbReference>
<dbReference type="Proteomes" id="UP001228044">
    <property type="component" value="Unassembled WGS sequence"/>
</dbReference>
<dbReference type="PANTHER" id="PTHR48111:SF40">
    <property type="entry name" value="PHOSPHATE REGULON TRANSCRIPTIONAL REGULATORY PROTEIN PHOB"/>
    <property type="match status" value="1"/>
</dbReference>
<dbReference type="InterPro" id="IPR036388">
    <property type="entry name" value="WH-like_DNA-bd_sf"/>
</dbReference>
<proteinExistence type="predicted"/>
<sequence>MSITTRAAPRSGPDAMAWIGNGAGHLALGSECALFEDSDDFLLSPDPFGFGFYLVELAQRGVQGIDLVRLIRKRCPAGVIALSDGSEDAFVPALEAGADMVLDRAAPAPHLAAAVAAVRRRLQRQPAPAQALQGWRLLDAEAVLQAPDGTRIPLSESDMVIMGCLATAKDRRTDRRTLVESLWGPGASAMDNALHATVYRLRKRIEQAGQPVVPVHAVARIGYEFRAPLSRG</sequence>
<dbReference type="SUPFAM" id="SSF46894">
    <property type="entry name" value="C-terminal effector domain of the bipartite response regulators"/>
    <property type="match status" value="1"/>
</dbReference>
<evidence type="ECO:0000256" key="2">
    <source>
        <dbReference type="ARBA" id="ARBA00023012"/>
    </source>
</evidence>